<keyword evidence="3 6" id="KW-0418">Kinase</keyword>
<sequence length="371" mass="41241">MAKLIAWMNGARTGTLTRHHSGALRFQYGEEWLRHPLARPLSLSLPLQHAAIHSAKVAYFFENLLSPSTLIKSDIYAEHPIKSCDVFALLQKVGHQLPGAITLLPVKQQPLAPDNATYRVVSAADEAQQSDIDNAYLCMALARELRLPVADARLFHEDGRRKLRIESYDRRWSRDGKHLYYLPEEDVCQALGLPASSRYEQQGGPGLQDVMALLMGSSCAMKDREEMMRYLVFQWLIGATGGHAKQIRILIARGGSFRLAPFSPILSACPGLSLRRTDRQDFQLAMGVPGPEGKRHHIDAIWPAHFVASAGSVGLSQAKIQQILTAFIAGLPAAIVKLRDNLPDDYPLAIADAVFSHAMIMLERVRQPDWL</sequence>
<comment type="caution">
    <text evidence="6">The sequence shown here is derived from an EMBL/GenBank/DDBJ whole genome shotgun (WGS) entry which is preliminary data.</text>
</comment>
<dbReference type="STRING" id="574096.HA38_06340"/>
<dbReference type="GO" id="GO:0004674">
    <property type="term" value="F:protein serine/threonine kinase activity"/>
    <property type="evidence" value="ECO:0007669"/>
    <property type="project" value="TreeGrafter"/>
</dbReference>
<comment type="similarity">
    <text evidence="1">Belongs to the HipA Ser/Thr kinase family.</text>
</comment>
<organism evidence="6 7">
    <name type="scientific">Pantoea allii</name>
    <dbReference type="NCBI Taxonomy" id="574096"/>
    <lineage>
        <taxon>Bacteria</taxon>
        <taxon>Pseudomonadati</taxon>
        <taxon>Pseudomonadota</taxon>
        <taxon>Gammaproteobacteria</taxon>
        <taxon>Enterobacterales</taxon>
        <taxon>Erwiniaceae</taxon>
        <taxon>Pantoea</taxon>
    </lineage>
</organism>
<dbReference type="RefSeq" id="WP_109716370.1">
    <property type="nucleotide sequence ID" value="NZ_CP126314.1"/>
</dbReference>
<dbReference type="InterPro" id="IPR017508">
    <property type="entry name" value="HipA_N1"/>
</dbReference>
<name>A0A2V2BGC6_9GAMM</name>
<evidence type="ECO:0000256" key="2">
    <source>
        <dbReference type="ARBA" id="ARBA00022679"/>
    </source>
</evidence>
<dbReference type="Proteomes" id="UP000245981">
    <property type="component" value="Unassembled WGS sequence"/>
</dbReference>
<reference evidence="6 7" key="1">
    <citation type="submission" date="2018-05" db="EMBL/GenBank/DDBJ databases">
        <title>Genomic Encyclopedia of Type Strains, Phase IV (KMG-V): Genome sequencing to study the core and pangenomes of soil and plant-associated prokaryotes.</title>
        <authorList>
            <person name="Whitman W."/>
        </authorList>
    </citation>
    <scope>NUCLEOTIDE SEQUENCE [LARGE SCALE GENOMIC DNA]</scope>
    <source>
        <strain evidence="6 7">PNA 200-10</strain>
    </source>
</reference>
<dbReference type="InterPro" id="IPR052028">
    <property type="entry name" value="HipA_Ser/Thr_kinase"/>
</dbReference>
<evidence type="ECO:0000256" key="3">
    <source>
        <dbReference type="ARBA" id="ARBA00022777"/>
    </source>
</evidence>
<dbReference type="PANTHER" id="PTHR37419">
    <property type="entry name" value="SERINE/THREONINE-PROTEIN KINASE TOXIN HIPA"/>
    <property type="match status" value="1"/>
</dbReference>
<dbReference type="PANTHER" id="PTHR37419:SF1">
    <property type="entry name" value="SERINE_THREONINE-PROTEIN KINASE TOXIN HIPA"/>
    <property type="match status" value="1"/>
</dbReference>
<accession>A0A2V2BGC6</accession>
<evidence type="ECO:0000259" key="4">
    <source>
        <dbReference type="Pfam" id="PF07804"/>
    </source>
</evidence>
<gene>
    <name evidence="6" type="ORF">C7431_101609</name>
</gene>
<dbReference type="GO" id="GO:0005829">
    <property type="term" value="C:cytosol"/>
    <property type="evidence" value="ECO:0007669"/>
    <property type="project" value="TreeGrafter"/>
</dbReference>
<dbReference type="AlphaFoldDB" id="A0A2V2BGC6"/>
<dbReference type="Pfam" id="PF13657">
    <property type="entry name" value="Couple_hipA"/>
    <property type="match status" value="1"/>
</dbReference>
<dbReference type="NCBIfam" id="TIGR03071">
    <property type="entry name" value="couple_hipA"/>
    <property type="match status" value="1"/>
</dbReference>
<dbReference type="EMBL" id="QGHF01000001">
    <property type="protein sequence ID" value="PWL00797.1"/>
    <property type="molecule type" value="Genomic_DNA"/>
</dbReference>
<protein>
    <submittedName>
        <fullName evidence="6">Serine/threonine-protein kinase HipA</fullName>
    </submittedName>
</protein>
<feature type="domain" description="HipA-like C-terminal" evidence="4">
    <location>
        <begin position="133"/>
        <end position="333"/>
    </location>
</feature>
<evidence type="ECO:0000313" key="7">
    <source>
        <dbReference type="Proteomes" id="UP000245981"/>
    </source>
</evidence>
<dbReference type="InterPro" id="IPR012893">
    <property type="entry name" value="HipA-like_C"/>
</dbReference>
<dbReference type="Pfam" id="PF07804">
    <property type="entry name" value="HipA_C"/>
    <property type="match status" value="1"/>
</dbReference>
<evidence type="ECO:0000259" key="5">
    <source>
        <dbReference type="Pfam" id="PF13657"/>
    </source>
</evidence>
<feature type="domain" description="HipA N-terminal subdomain 1" evidence="5">
    <location>
        <begin position="5"/>
        <end position="103"/>
    </location>
</feature>
<dbReference type="OrthoDB" id="9805913at2"/>
<evidence type="ECO:0000313" key="6">
    <source>
        <dbReference type="EMBL" id="PWL00797.1"/>
    </source>
</evidence>
<evidence type="ECO:0000256" key="1">
    <source>
        <dbReference type="ARBA" id="ARBA00010164"/>
    </source>
</evidence>
<proteinExistence type="inferred from homology"/>
<keyword evidence="2" id="KW-0808">Transferase</keyword>